<feature type="signal peptide" evidence="1">
    <location>
        <begin position="1"/>
        <end position="24"/>
    </location>
</feature>
<dbReference type="RefSeq" id="WP_367886428.1">
    <property type="nucleotide sequence ID" value="NZ_CP130612.1"/>
</dbReference>
<protein>
    <submittedName>
        <fullName evidence="3">Carboxypeptidase regulatory-like domain-containing protein</fullName>
    </submittedName>
</protein>
<gene>
    <name evidence="2" type="ORF">Strain138_002914</name>
    <name evidence="3" type="ORF">Strain318_002912</name>
</gene>
<accession>A0AA49Q948</accession>
<dbReference type="Gene3D" id="2.60.40.1120">
    <property type="entry name" value="Carboxypeptidase-like, regulatory domain"/>
    <property type="match status" value="2"/>
</dbReference>
<evidence type="ECO:0000313" key="2">
    <source>
        <dbReference type="EMBL" id="WKW13590.1"/>
    </source>
</evidence>
<feature type="chain" id="PRO_5041430647" evidence="1">
    <location>
        <begin position="25"/>
        <end position="377"/>
    </location>
</feature>
<dbReference type="Proteomes" id="UP001229955">
    <property type="component" value="Chromosome"/>
</dbReference>
<organism evidence="3 4">
    <name type="scientific">Pseudogemmatithrix spongiicola</name>
    <dbReference type="NCBI Taxonomy" id="3062599"/>
    <lineage>
        <taxon>Bacteria</taxon>
        <taxon>Pseudomonadati</taxon>
        <taxon>Gemmatimonadota</taxon>
        <taxon>Gemmatimonadia</taxon>
        <taxon>Gemmatimonadales</taxon>
        <taxon>Gemmatimonadaceae</taxon>
        <taxon>Pseudogemmatithrix</taxon>
    </lineage>
</organism>
<dbReference type="GO" id="GO:0004180">
    <property type="term" value="F:carboxypeptidase activity"/>
    <property type="evidence" value="ECO:0007669"/>
    <property type="project" value="UniProtKB-KW"/>
</dbReference>
<dbReference type="InterPro" id="IPR008969">
    <property type="entry name" value="CarboxyPept-like_regulatory"/>
</dbReference>
<reference evidence="3" key="1">
    <citation type="submission" date="2023-07" db="EMBL/GenBank/DDBJ databases">
        <authorList>
            <person name="Haufschild T."/>
            <person name="Kallscheuer N."/>
            <person name="Hammer J."/>
            <person name="Kohn T."/>
            <person name="Kabuu M."/>
            <person name="Jogler M."/>
            <person name="Wohfarth N."/>
            <person name="Heuer A."/>
            <person name="Rohde M."/>
            <person name="van Teeseling M.C.F."/>
            <person name="Jogler C."/>
        </authorList>
    </citation>
    <scope>NUCLEOTIDE SEQUENCE</scope>
    <source>
        <strain evidence="2">Strain 138</strain>
        <strain evidence="3">Strain 318</strain>
    </source>
</reference>
<keyword evidence="4" id="KW-1185">Reference proteome</keyword>
<keyword evidence="3" id="KW-0645">Protease</keyword>
<proteinExistence type="predicted"/>
<dbReference type="EMBL" id="CP130613">
    <property type="protein sequence ID" value="WKW16496.1"/>
    <property type="molecule type" value="Genomic_DNA"/>
</dbReference>
<sequence>MTLGELQRLLFPLALLAVSAVAEAQETPAPRDSIPRGAIAGVVRDERGQPIADARVGIEALAIQTRTDSAGRFVLAGLPARSVDVVVRFLGYRPAIATVTVPAERTLNLGIALVPTAERLDAVVIREAILNQVAGLVTTDAGQPIPGVLVDVLGLNRRITTNEDGRFLLTDLNPGSYILQFRLSGYRVSQYALRMVPQIDRDITIKLRPLERGDRFSPEVAAQVALETNQRIGFRGALSMVIGRDELERWDTAPLGVALGGSRAALMLQNLPTACLLLNGYEPLVTQTAGSGFVSAQSMSRTPTSIEPAGVSGGGAAGLPTSRAGGWLNHFRANEVEMVELYEPGSENSRTMCQRFPPSTGCSCPPEPGGIIIWLKR</sequence>
<dbReference type="SUPFAM" id="SSF49464">
    <property type="entry name" value="Carboxypeptidase regulatory domain-like"/>
    <property type="match status" value="2"/>
</dbReference>
<dbReference type="EMBL" id="CP130612">
    <property type="protein sequence ID" value="WKW13590.1"/>
    <property type="molecule type" value="Genomic_DNA"/>
</dbReference>
<evidence type="ECO:0000256" key="1">
    <source>
        <dbReference type="SAM" id="SignalP"/>
    </source>
</evidence>
<keyword evidence="3" id="KW-0121">Carboxypeptidase</keyword>
<dbReference type="AlphaFoldDB" id="A0AA49Q948"/>
<dbReference type="KEGG" id="pspc:Strain318_002912"/>
<name>A0AA49Q948_9BACT</name>
<keyword evidence="1" id="KW-0732">Signal</keyword>
<keyword evidence="3" id="KW-0378">Hydrolase</keyword>
<evidence type="ECO:0000313" key="3">
    <source>
        <dbReference type="EMBL" id="WKW16496.1"/>
    </source>
</evidence>
<dbReference type="Pfam" id="PF13620">
    <property type="entry name" value="CarboxypepD_reg"/>
    <property type="match status" value="2"/>
</dbReference>
<evidence type="ECO:0000313" key="4">
    <source>
        <dbReference type="Proteomes" id="UP001229955"/>
    </source>
</evidence>
<accession>A0AA49Q700</accession>